<comment type="caution">
    <text evidence="2">The sequence shown here is derived from an EMBL/GenBank/DDBJ whole genome shotgun (WGS) entry which is preliminary data.</text>
</comment>
<evidence type="ECO:0000313" key="3">
    <source>
        <dbReference type="Proteomes" id="UP000546324"/>
    </source>
</evidence>
<feature type="domain" description="STAS" evidence="1">
    <location>
        <begin position="31"/>
        <end position="137"/>
    </location>
</feature>
<gene>
    <name evidence="2" type="ORF">BKA00_004071</name>
</gene>
<dbReference type="SUPFAM" id="SSF52091">
    <property type="entry name" value="SpoIIaa-like"/>
    <property type="match status" value="1"/>
</dbReference>
<organism evidence="2 3">
    <name type="scientific">Actinomadura coerulea</name>
    <dbReference type="NCBI Taxonomy" id="46159"/>
    <lineage>
        <taxon>Bacteria</taxon>
        <taxon>Bacillati</taxon>
        <taxon>Actinomycetota</taxon>
        <taxon>Actinomycetes</taxon>
        <taxon>Streptosporangiales</taxon>
        <taxon>Thermomonosporaceae</taxon>
        <taxon>Actinomadura</taxon>
    </lineage>
</organism>
<evidence type="ECO:0000259" key="1">
    <source>
        <dbReference type="PROSITE" id="PS50801"/>
    </source>
</evidence>
<dbReference type="EMBL" id="JACHMQ010000001">
    <property type="protein sequence ID" value="MBB6397157.1"/>
    <property type="molecule type" value="Genomic_DNA"/>
</dbReference>
<keyword evidence="3" id="KW-1185">Reference proteome</keyword>
<dbReference type="CDD" id="cd07043">
    <property type="entry name" value="STAS_anti-anti-sigma_factors"/>
    <property type="match status" value="1"/>
</dbReference>
<dbReference type="Proteomes" id="UP000546324">
    <property type="component" value="Unassembled WGS sequence"/>
</dbReference>
<protein>
    <submittedName>
        <fullName evidence="2">Anti-anti-sigma factor</fullName>
    </submittedName>
</protein>
<accession>A0A7X0L063</accession>
<proteinExistence type="predicted"/>
<evidence type="ECO:0000313" key="2">
    <source>
        <dbReference type="EMBL" id="MBB6397157.1"/>
    </source>
</evidence>
<dbReference type="Gene3D" id="3.30.750.24">
    <property type="entry name" value="STAS domain"/>
    <property type="match status" value="1"/>
</dbReference>
<name>A0A7X0L063_9ACTN</name>
<dbReference type="InterPro" id="IPR002645">
    <property type="entry name" value="STAS_dom"/>
</dbReference>
<dbReference type="PROSITE" id="PS50801">
    <property type="entry name" value="STAS"/>
    <property type="match status" value="1"/>
</dbReference>
<dbReference type="AlphaFoldDB" id="A0A7X0L063"/>
<dbReference type="Pfam" id="PF13466">
    <property type="entry name" value="STAS_2"/>
    <property type="match status" value="1"/>
</dbReference>
<sequence length="137" mass="14687">MTVWRITGGEGGPDPGAREAPRYDIVEHDSALLRITAASGVPRVLLAGEVDVSNTAAVARALRAVQDRVSGDLHADLSGVEFMDVAGLRAFSEAARALHERDCLLVLHGVPPHIERLFTLIGWNAAPGLEIHCPPRR</sequence>
<dbReference type="InterPro" id="IPR036513">
    <property type="entry name" value="STAS_dom_sf"/>
</dbReference>
<dbReference type="RefSeq" id="WP_185027295.1">
    <property type="nucleotide sequence ID" value="NZ_JACHMQ010000001.1"/>
</dbReference>
<dbReference type="InterPro" id="IPR058548">
    <property type="entry name" value="MlaB-like_STAS"/>
</dbReference>
<reference evidence="2 3" key="1">
    <citation type="submission" date="2020-08" db="EMBL/GenBank/DDBJ databases">
        <title>Sequencing the genomes of 1000 actinobacteria strains.</title>
        <authorList>
            <person name="Klenk H.-P."/>
        </authorList>
    </citation>
    <scope>NUCLEOTIDE SEQUENCE [LARGE SCALE GENOMIC DNA]</scope>
    <source>
        <strain evidence="2 3">DSM 43675</strain>
    </source>
</reference>